<comment type="caution">
    <text evidence="1">The sequence shown here is derived from an EMBL/GenBank/DDBJ whole genome shotgun (WGS) entry which is preliminary data.</text>
</comment>
<reference evidence="1 2" key="2">
    <citation type="submission" date="2017-10" db="EMBL/GenBank/DDBJ databases">
        <title>Genome analyses suggest a sexual origin of heterokaryosis in a supposedly ancient asexual fungus.</title>
        <authorList>
            <person name="Corradi N."/>
            <person name="Sedzielewska K."/>
            <person name="Noel J."/>
            <person name="Charron P."/>
            <person name="Farinelli L."/>
            <person name="Marton T."/>
            <person name="Kruger M."/>
            <person name="Pelin A."/>
            <person name="Brachmann A."/>
            <person name="Corradi N."/>
        </authorList>
    </citation>
    <scope>NUCLEOTIDE SEQUENCE [LARGE SCALE GENOMIC DNA]</scope>
    <source>
        <strain evidence="1 2">A1</strain>
    </source>
</reference>
<name>A0A2I1FBZ6_9GLOM</name>
<reference evidence="1 2" key="1">
    <citation type="submission" date="2017-10" db="EMBL/GenBank/DDBJ databases">
        <title>Extensive intraspecific genome diversity in a model arbuscular mycorrhizal fungus.</title>
        <authorList>
            <person name="Chen E.C.H."/>
            <person name="Morin E."/>
            <person name="Baudet D."/>
            <person name="Noel J."/>
            <person name="Ndikumana S."/>
            <person name="Charron P."/>
            <person name="St-Onge C."/>
            <person name="Giorgi J."/>
            <person name="Grigoriev I.V."/>
            <person name="Roux C."/>
            <person name="Martin F.M."/>
            <person name="Corradi N."/>
        </authorList>
    </citation>
    <scope>NUCLEOTIDE SEQUENCE [LARGE SCALE GENOMIC DNA]</scope>
    <source>
        <strain evidence="1 2">A1</strain>
    </source>
</reference>
<proteinExistence type="predicted"/>
<dbReference type="EMBL" id="LLXH01002301">
    <property type="protein sequence ID" value="PKC56055.1"/>
    <property type="molecule type" value="Genomic_DNA"/>
</dbReference>
<dbReference type="AlphaFoldDB" id="A0A2I1FBZ6"/>
<sequence length="133" mass="15023">MDLFIDKTVLSVKEVESFQDTPSLVQGLKNAGVNLNGRALQNGEELVEETYSSSSEMSLSVYEETVSSAKMTKPAIEEFEKYDIDALIKFLQQQGVGLSQDDQDTLRREGINGNNFRLLSRDDLWKKFKFTMG</sequence>
<organism evidence="1 2">
    <name type="scientific">Rhizophagus irregularis</name>
    <dbReference type="NCBI Taxonomy" id="588596"/>
    <lineage>
        <taxon>Eukaryota</taxon>
        <taxon>Fungi</taxon>
        <taxon>Fungi incertae sedis</taxon>
        <taxon>Mucoromycota</taxon>
        <taxon>Glomeromycotina</taxon>
        <taxon>Glomeromycetes</taxon>
        <taxon>Glomerales</taxon>
        <taxon>Glomeraceae</taxon>
        <taxon>Rhizophagus</taxon>
    </lineage>
</organism>
<evidence type="ECO:0000313" key="1">
    <source>
        <dbReference type="EMBL" id="PKC56055.1"/>
    </source>
</evidence>
<dbReference type="VEuPathDB" id="FungiDB:RhiirA1_474580"/>
<dbReference type="OrthoDB" id="2378573at2759"/>
<protein>
    <submittedName>
        <fullName evidence="1">Uncharacterized protein</fullName>
    </submittedName>
</protein>
<gene>
    <name evidence="1" type="ORF">RhiirA1_474580</name>
</gene>
<accession>A0A2I1FBZ6</accession>
<dbReference type="VEuPathDB" id="FungiDB:RhiirFUN_012451"/>
<dbReference type="InterPro" id="IPR013761">
    <property type="entry name" value="SAM/pointed_sf"/>
</dbReference>
<dbReference type="Gene3D" id="1.10.150.50">
    <property type="entry name" value="Transcription Factor, Ets-1"/>
    <property type="match status" value="1"/>
</dbReference>
<dbReference type="Proteomes" id="UP000232688">
    <property type="component" value="Unassembled WGS sequence"/>
</dbReference>
<evidence type="ECO:0000313" key="2">
    <source>
        <dbReference type="Proteomes" id="UP000232688"/>
    </source>
</evidence>